<feature type="binding site" evidence="10">
    <location>
        <position position="438"/>
    </location>
    <ligand>
        <name>Zn(2+)</name>
        <dbReference type="ChEBI" id="CHEBI:29105"/>
    </ligand>
</feature>
<accession>A0ABY2Z1W8</accession>
<keyword evidence="13" id="KW-1185">Reference proteome</keyword>
<dbReference type="SFLD" id="SFLDS00113">
    <property type="entry name" value="Radical_SAM_Phosphomethylpyrim"/>
    <property type="match status" value="1"/>
</dbReference>
<evidence type="ECO:0000256" key="9">
    <source>
        <dbReference type="ARBA" id="ARBA00023239"/>
    </source>
</evidence>
<comment type="function">
    <text evidence="1 10">Catalyzes the synthesis of the hydroxymethylpyrimidine phosphate (HMP-P) moiety of thiamine from aminoimidazole ribotide (AIR) in a radical S-adenosyl-L-methionine (SAM)-dependent reaction.</text>
</comment>
<keyword evidence="5 10" id="KW-0862">Zinc</keyword>
<evidence type="ECO:0000256" key="7">
    <source>
        <dbReference type="ARBA" id="ARBA00023004"/>
    </source>
</evidence>
<dbReference type="Gene3D" id="3.20.20.540">
    <property type="entry name" value="Radical SAM ThiC family, central domain"/>
    <property type="match status" value="1"/>
</dbReference>
<evidence type="ECO:0000256" key="10">
    <source>
        <dbReference type="HAMAP-Rule" id="MF_00089"/>
    </source>
</evidence>
<dbReference type="InterPro" id="IPR037509">
    <property type="entry name" value="ThiC"/>
</dbReference>
<gene>
    <name evidence="10 12" type="primary">thiC</name>
    <name evidence="12" type="ORF">FJW00_20345</name>
</gene>
<proteinExistence type="inferred from homology"/>
<dbReference type="PANTHER" id="PTHR30557:SF1">
    <property type="entry name" value="PHOSPHOMETHYLPYRIMIDINE SYNTHASE, CHLOROPLASTIC"/>
    <property type="match status" value="1"/>
</dbReference>
<evidence type="ECO:0000313" key="13">
    <source>
        <dbReference type="Proteomes" id="UP000316142"/>
    </source>
</evidence>
<evidence type="ECO:0000256" key="2">
    <source>
        <dbReference type="ARBA" id="ARBA00022485"/>
    </source>
</evidence>
<dbReference type="GO" id="GO:0070284">
    <property type="term" value="F:phosphomethylpyrimidine synthase activity"/>
    <property type="evidence" value="ECO:0007669"/>
    <property type="project" value="UniProtKB-EC"/>
</dbReference>
<feature type="binding site" evidence="10">
    <location>
        <position position="590"/>
    </location>
    <ligand>
        <name>[4Fe-4S] cluster</name>
        <dbReference type="ChEBI" id="CHEBI:49883"/>
        <note>4Fe-4S-S-AdoMet</note>
    </ligand>
</feature>
<feature type="binding site" evidence="10">
    <location>
        <position position="502"/>
    </location>
    <ligand>
        <name>Zn(2+)</name>
        <dbReference type="ChEBI" id="CHEBI:29105"/>
    </ligand>
</feature>
<dbReference type="PANTHER" id="PTHR30557">
    <property type="entry name" value="THIAMINE BIOSYNTHESIS PROTEIN THIC"/>
    <property type="match status" value="1"/>
</dbReference>
<keyword evidence="3 10" id="KW-0949">S-adenosyl-L-methionine</keyword>
<dbReference type="Proteomes" id="UP000316142">
    <property type="component" value="Unassembled WGS sequence"/>
</dbReference>
<evidence type="ECO:0000256" key="4">
    <source>
        <dbReference type="ARBA" id="ARBA00022723"/>
    </source>
</evidence>
<comment type="catalytic activity">
    <reaction evidence="10">
        <text>5-amino-1-(5-phospho-beta-D-ribosyl)imidazole + S-adenosyl-L-methionine = 4-amino-2-methyl-5-(phosphooxymethyl)pyrimidine + CO + 5'-deoxyadenosine + formate + L-methionine + 3 H(+)</text>
        <dbReference type="Rhea" id="RHEA:24840"/>
        <dbReference type="ChEBI" id="CHEBI:15378"/>
        <dbReference type="ChEBI" id="CHEBI:15740"/>
        <dbReference type="ChEBI" id="CHEBI:17245"/>
        <dbReference type="ChEBI" id="CHEBI:17319"/>
        <dbReference type="ChEBI" id="CHEBI:57844"/>
        <dbReference type="ChEBI" id="CHEBI:58354"/>
        <dbReference type="ChEBI" id="CHEBI:59789"/>
        <dbReference type="ChEBI" id="CHEBI:137981"/>
        <dbReference type="EC" id="4.1.99.17"/>
    </reaction>
</comment>
<feature type="binding site" evidence="10">
    <location>
        <position position="240"/>
    </location>
    <ligand>
        <name>substrate</name>
    </ligand>
</feature>
<sequence>MSDPKMTRREQRAQAQEFIDSLQSGSAFPQSRRIWITGSRDDIRVPMREITLSPTHTGGSKAQPTYEPNEAVPVYDTAGAYGDPAAQIDVHRGLEKLRARWITERDDSEYLPQNSSGYTQQRLADEGLDHLRFDHLPTPRRACAGRRVTQLHYARQGIITPEMEFIALRENMGRERIRSEVLLQQHPGHSFGAHLPASITPEFVRQEVAAGRAIIPANINHPESEPMIIGRNFLVKVNANIGNSAVTSSIEEEVEKLVWSTRWGADTVMDLSTGRYIHETREWILRNSPVPIGTVPIYQALEKVNGVAEALNWDVFRDTLLEQAEQGVDYFTIHAGVLLRYVPMTAKRLTGIVSRGGSIMAKWCLSHHQENFLYQHFREICEICAAYDVSLSLGDGLRPGSIQDANDEAQFAELRTLGELTRIAWEYDVQVMIEGPGHVPMHMIRRNMTEQLDLCDEAPFYTLGPLTTDIAPGYDHFTSGIGAAMIGWFGCAMLCYVTPKEHLGLPNKEDVKQGLITYKIAAHAADLAKGHPAAQIRDNAMSKARFEFRWEDQFNLALDPHTARAMHDETLPQESGKVAHFCSMCGPKFCSMKISQEVREFAARQDSRAEPVEVGMARMSEHFRNRGGELYHSADVIEEE</sequence>
<dbReference type="SFLD" id="SFLDF00407">
    <property type="entry name" value="phosphomethylpyrimidine_syntha"/>
    <property type="match status" value="1"/>
</dbReference>
<feature type="binding site" evidence="10">
    <location>
        <begin position="395"/>
        <end position="398"/>
    </location>
    <ligand>
        <name>substrate</name>
    </ligand>
</feature>
<evidence type="ECO:0000256" key="1">
    <source>
        <dbReference type="ARBA" id="ARBA00003175"/>
    </source>
</evidence>
<feature type="binding site" evidence="10">
    <location>
        <position position="461"/>
    </location>
    <ligand>
        <name>substrate</name>
    </ligand>
</feature>
<evidence type="ECO:0000259" key="11">
    <source>
        <dbReference type="Pfam" id="PF13667"/>
    </source>
</evidence>
<feature type="binding site" evidence="10">
    <location>
        <position position="582"/>
    </location>
    <ligand>
        <name>[4Fe-4S] cluster</name>
        <dbReference type="ChEBI" id="CHEBI:49883"/>
        <note>4Fe-4S-S-AdoMet</note>
    </ligand>
</feature>
<feature type="binding site" evidence="10">
    <location>
        <begin position="354"/>
        <end position="356"/>
    </location>
    <ligand>
        <name>substrate</name>
    </ligand>
</feature>
<dbReference type="InterPro" id="IPR038521">
    <property type="entry name" value="ThiC/Bza_core_dom"/>
</dbReference>
<keyword evidence="7 10" id="KW-0408">Iron</keyword>
<dbReference type="NCBIfam" id="NF009895">
    <property type="entry name" value="PRK13352.1"/>
    <property type="match status" value="1"/>
</dbReference>
<dbReference type="EC" id="4.1.99.17" evidence="10"/>
<comment type="pathway">
    <text evidence="10">Cofactor biosynthesis; thiamine diphosphate biosynthesis.</text>
</comment>
<feature type="binding site" evidence="10">
    <location>
        <position position="434"/>
    </location>
    <ligand>
        <name>substrate</name>
    </ligand>
</feature>
<feature type="binding site" evidence="10">
    <location>
        <position position="585"/>
    </location>
    <ligand>
        <name>[4Fe-4S] cluster</name>
        <dbReference type="ChEBI" id="CHEBI:49883"/>
        <note>4Fe-4S-S-AdoMet</note>
    </ligand>
</feature>
<dbReference type="EMBL" id="VHIZ01000062">
    <property type="protein sequence ID" value="TPV21345.1"/>
    <property type="molecule type" value="Genomic_DNA"/>
</dbReference>
<dbReference type="RefSeq" id="WP_140925510.1">
    <property type="nucleotide sequence ID" value="NZ_CP122311.1"/>
</dbReference>
<dbReference type="NCBIfam" id="TIGR00190">
    <property type="entry name" value="thiC"/>
    <property type="match status" value="1"/>
</dbReference>
<evidence type="ECO:0000256" key="3">
    <source>
        <dbReference type="ARBA" id="ARBA00022691"/>
    </source>
</evidence>
<comment type="cofactor">
    <cofactor evidence="10">
        <name>[4Fe-4S] cluster</name>
        <dbReference type="ChEBI" id="CHEBI:49883"/>
    </cofactor>
    <text evidence="10">Binds 1 [4Fe-4S] cluster per subunit. The cluster is coordinated with 3 cysteines and an exchangeable S-adenosyl-L-methionine.</text>
</comment>
<feature type="binding site" evidence="10">
    <location>
        <position position="298"/>
    </location>
    <ligand>
        <name>substrate</name>
    </ligand>
</feature>
<comment type="caution">
    <text evidence="12">The sequence shown here is derived from an EMBL/GenBank/DDBJ whole genome shotgun (WGS) entry which is preliminary data.</text>
</comment>
<dbReference type="Pfam" id="PF13667">
    <property type="entry name" value="ThiC-associated"/>
    <property type="match status" value="1"/>
</dbReference>
<reference evidence="12 13" key="1">
    <citation type="submission" date="2019-06" db="EMBL/GenBank/DDBJ databases">
        <title>Taxogenomics and systematics of the genus Pantoea.</title>
        <authorList>
            <person name="Tambong J.T."/>
        </authorList>
    </citation>
    <scope>NUCLEOTIDE SEQUENCE [LARGE SCALE GENOMIC DNA]</scope>
    <source>
        <strain evidence="12 13">LMG 2558</strain>
    </source>
</reference>
<evidence type="ECO:0000256" key="8">
    <source>
        <dbReference type="ARBA" id="ARBA00023014"/>
    </source>
</evidence>
<feature type="domain" description="ThiC-associated" evidence="11">
    <location>
        <begin position="28"/>
        <end position="109"/>
    </location>
</feature>
<dbReference type="SFLD" id="SFLDG01114">
    <property type="entry name" value="phosphomethylpyrimidine_syntha"/>
    <property type="match status" value="1"/>
</dbReference>
<dbReference type="Gene3D" id="6.10.250.620">
    <property type="match status" value="1"/>
</dbReference>
<keyword evidence="8 10" id="KW-0411">Iron-sulfur</keyword>
<evidence type="ECO:0000313" key="12">
    <source>
        <dbReference type="EMBL" id="TPV21345.1"/>
    </source>
</evidence>
<comment type="similarity">
    <text evidence="10">Belongs to the ThiC family.</text>
</comment>
<dbReference type="Pfam" id="PF01964">
    <property type="entry name" value="ThiC_Rad_SAM"/>
    <property type="match status" value="1"/>
</dbReference>
<dbReference type="InterPro" id="IPR002817">
    <property type="entry name" value="ThiC/BzaA/B"/>
</dbReference>
<protein>
    <recommendedName>
        <fullName evidence="10">Phosphomethylpyrimidine synthase</fullName>
        <ecNumber evidence="10">4.1.99.17</ecNumber>
    </recommendedName>
    <alternativeName>
        <fullName evidence="10">Hydroxymethylpyrimidine phosphate synthase</fullName>
        <shortName evidence="10">HMP-P synthase</shortName>
        <shortName evidence="10">HMP-phosphate synthase</shortName>
        <shortName evidence="10">HMPP synthase</shortName>
    </alternativeName>
    <alternativeName>
        <fullName evidence="10">Thiamine biosynthesis protein ThiC</fullName>
    </alternativeName>
</protein>
<evidence type="ECO:0000256" key="6">
    <source>
        <dbReference type="ARBA" id="ARBA00022977"/>
    </source>
</evidence>
<feature type="binding site" evidence="10">
    <location>
        <position position="269"/>
    </location>
    <ligand>
        <name>substrate</name>
    </ligand>
</feature>
<organism evidence="12 13">
    <name type="scientific">Pantoea anthophila</name>
    <dbReference type="NCBI Taxonomy" id="470931"/>
    <lineage>
        <taxon>Bacteria</taxon>
        <taxon>Pseudomonadati</taxon>
        <taxon>Pseudomonadota</taxon>
        <taxon>Gammaproteobacteria</taxon>
        <taxon>Enterobacterales</taxon>
        <taxon>Erwiniaceae</taxon>
        <taxon>Pantoea</taxon>
    </lineage>
</organism>
<evidence type="ECO:0000256" key="5">
    <source>
        <dbReference type="ARBA" id="ARBA00022833"/>
    </source>
</evidence>
<feature type="binding site" evidence="10">
    <location>
        <position position="334"/>
    </location>
    <ligand>
        <name>substrate</name>
    </ligand>
</feature>
<keyword evidence="4 10" id="KW-0479">Metal-binding</keyword>
<dbReference type="NCBIfam" id="NF006763">
    <property type="entry name" value="PRK09284.1"/>
    <property type="match status" value="1"/>
</dbReference>
<dbReference type="HAMAP" id="MF_00089">
    <property type="entry name" value="ThiC"/>
    <property type="match status" value="1"/>
</dbReference>
<comment type="subunit">
    <text evidence="10">Homodimer.</text>
</comment>
<dbReference type="InterPro" id="IPR025747">
    <property type="entry name" value="ThiC-associated_dom"/>
</dbReference>
<keyword evidence="2 10" id="KW-0004">4Fe-4S</keyword>
<keyword evidence="9 10" id="KW-0456">Lyase</keyword>
<name>A0ABY2Z1W8_9GAMM</name>
<keyword evidence="6 10" id="KW-0784">Thiamine biosynthesis</keyword>